<dbReference type="EMBL" id="JANBVN010000048">
    <property type="protein sequence ID" value="KAJ9156928.1"/>
    <property type="molecule type" value="Genomic_DNA"/>
</dbReference>
<gene>
    <name evidence="2" type="ORF">NKR19_g4048</name>
</gene>
<proteinExistence type="predicted"/>
<evidence type="ECO:0000313" key="2">
    <source>
        <dbReference type="EMBL" id="KAJ9156928.1"/>
    </source>
</evidence>
<feature type="region of interest" description="Disordered" evidence="1">
    <location>
        <begin position="97"/>
        <end position="283"/>
    </location>
</feature>
<reference evidence="2" key="1">
    <citation type="submission" date="2022-07" db="EMBL/GenBank/DDBJ databases">
        <title>Fungi with potential for degradation of polypropylene.</title>
        <authorList>
            <person name="Gostincar C."/>
        </authorList>
    </citation>
    <scope>NUCLEOTIDE SEQUENCE</scope>
    <source>
        <strain evidence="2">EXF-13287</strain>
    </source>
</reference>
<feature type="compositionally biased region" description="Acidic residues" evidence="1">
    <location>
        <begin position="149"/>
        <end position="161"/>
    </location>
</feature>
<feature type="compositionally biased region" description="Pro residues" evidence="1">
    <location>
        <begin position="218"/>
        <end position="227"/>
    </location>
</feature>
<dbReference type="Proteomes" id="UP001174691">
    <property type="component" value="Unassembled WGS sequence"/>
</dbReference>
<evidence type="ECO:0000313" key="3">
    <source>
        <dbReference type="Proteomes" id="UP001174691"/>
    </source>
</evidence>
<feature type="compositionally biased region" description="Pro residues" evidence="1">
    <location>
        <begin position="245"/>
        <end position="254"/>
    </location>
</feature>
<organism evidence="2 3">
    <name type="scientific">Coniochaeta hoffmannii</name>
    <dbReference type="NCBI Taxonomy" id="91930"/>
    <lineage>
        <taxon>Eukaryota</taxon>
        <taxon>Fungi</taxon>
        <taxon>Dikarya</taxon>
        <taxon>Ascomycota</taxon>
        <taxon>Pezizomycotina</taxon>
        <taxon>Sordariomycetes</taxon>
        <taxon>Sordariomycetidae</taxon>
        <taxon>Coniochaetales</taxon>
        <taxon>Coniochaetaceae</taxon>
        <taxon>Coniochaeta</taxon>
    </lineage>
</organism>
<evidence type="ECO:0000256" key="1">
    <source>
        <dbReference type="SAM" id="MobiDB-lite"/>
    </source>
</evidence>
<name>A0AA38RUE6_9PEZI</name>
<sequence length="283" mass="32081">MCFEHQQKWKGYGHQCFLRYEFCNHFPEDCLGPDGFDSSRPTTKEHEGVCESCRAQKHYPNPEAREEDRQRLVREVEAREAKDVQLWLRREQLDKAAAEERDTWGPLHKRGGRKRQREDEPTANADKSTNKKKVRTSFPEGMVLRPGDDKDDEDGEDEEEEQGRAQPPRLSLRENGHFQLSAPADRHQEYHPPPSGPAPSYVGATALNTAYTAHQEYYPPPPGPPPIFAHQTGLDTVNGPQRPCCFPPAGPPPSYGNHPAVPYQLSTPNVPEGCKDWRHGSSK</sequence>
<protein>
    <submittedName>
        <fullName evidence="2">Uncharacterized protein</fullName>
    </submittedName>
</protein>
<accession>A0AA38RUE6</accession>
<keyword evidence="3" id="KW-1185">Reference proteome</keyword>
<feature type="compositionally biased region" description="Basic and acidic residues" evidence="1">
    <location>
        <begin position="273"/>
        <end position="283"/>
    </location>
</feature>
<dbReference type="AlphaFoldDB" id="A0AA38RUE6"/>
<comment type="caution">
    <text evidence="2">The sequence shown here is derived from an EMBL/GenBank/DDBJ whole genome shotgun (WGS) entry which is preliminary data.</text>
</comment>